<evidence type="ECO:0000313" key="4">
    <source>
        <dbReference type="Proteomes" id="UP000245956"/>
    </source>
</evidence>
<feature type="compositionally biased region" description="Low complexity" evidence="1">
    <location>
        <begin position="110"/>
        <end position="119"/>
    </location>
</feature>
<evidence type="ECO:0000313" key="3">
    <source>
        <dbReference type="EMBL" id="PWI64426.1"/>
    </source>
</evidence>
<organism evidence="3 4">
    <name type="scientific">Purpureocillium lilacinum</name>
    <name type="common">Paecilomyces lilacinus</name>
    <dbReference type="NCBI Taxonomy" id="33203"/>
    <lineage>
        <taxon>Eukaryota</taxon>
        <taxon>Fungi</taxon>
        <taxon>Dikarya</taxon>
        <taxon>Ascomycota</taxon>
        <taxon>Pezizomycotina</taxon>
        <taxon>Sordariomycetes</taxon>
        <taxon>Hypocreomycetidae</taxon>
        <taxon>Hypocreales</taxon>
        <taxon>Ophiocordycipitaceae</taxon>
        <taxon>Purpureocillium</taxon>
    </lineage>
</organism>
<dbReference type="EMBL" id="LCWV01000063">
    <property type="protein sequence ID" value="PWI64426.1"/>
    <property type="molecule type" value="Genomic_DNA"/>
</dbReference>
<keyword evidence="2" id="KW-0812">Transmembrane</keyword>
<dbReference type="Proteomes" id="UP000245956">
    <property type="component" value="Unassembled WGS sequence"/>
</dbReference>
<feature type="compositionally biased region" description="Basic and acidic residues" evidence="1">
    <location>
        <begin position="633"/>
        <end position="646"/>
    </location>
</feature>
<evidence type="ECO:0000256" key="2">
    <source>
        <dbReference type="SAM" id="Phobius"/>
    </source>
</evidence>
<keyword evidence="2" id="KW-0472">Membrane</keyword>
<reference evidence="3 4" key="1">
    <citation type="journal article" date="2016" name="Front. Microbiol.">
        <title>Genome and transcriptome sequences reveal the specific parasitism of the nematophagous Purpureocillium lilacinum 36-1.</title>
        <authorList>
            <person name="Xie J."/>
            <person name="Li S."/>
            <person name="Mo C."/>
            <person name="Xiao X."/>
            <person name="Peng D."/>
            <person name="Wang G."/>
            <person name="Xiao Y."/>
        </authorList>
    </citation>
    <scope>NUCLEOTIDE SEQUENCE [LARGE SCALE GENOMIC DNA]</scope>
    <source>
        <strain evidence="3 4">36-1</strain>
    </source>
</reference>
<feature type="region of interest" description="Disordered" evidence="1">
    <location>
        <begin position="1"/>
        <end position="132"/>
    </location>
</feature>
<feature type="region of interest" description="Disordered" evidence="1">
    <location>
        <begin position="633"/>
        <end position="707"/>
    </location>
</feature>
<protein>
    <submittedName>
        <fullName evidence="3">Uncharacterized protein</fullName>
    </submittedName>
</protein>
<dbReference type="AlphaFoldDB" id="A0A2U3DQA4"/>
<keyword evidence="2" id="KW-1133">Transmembrane helix</keyword>
<feature type="compositionally biased region" description="Basic and acidic residues" evidence="1">
    <location>
        <begin position="420"/>
        <end position="441"/>
    </location>
</feature>
<feature type="region of interest" description="Disordered" evidence="1">
    <location>
        <begin position="399"/>
        <end position="533"/>
    </location>
</feature>
<name>A0A2U3DQA4_PURLI</name>
<evidence type="ECO:0000256" key="1">
    <source>
        <dbReference type="SAM" id="MobiDB-lite"/>
    </source>
</evidence>
<gene>
    <name evidence="3" type="ORF">PCL_10469</name>
</gene>
<feature type="compositionally biased region" description="Polar residues" evidence="1">
    <location>
        <begin position="648"/>
        <end position="664"/>
    </location>
</feature>
<comment type="caution">
    <text evidence="3">The sequence shown here is derived from an EMBL/GenBank/DDBJ whole genome shotgun (WGS) entry which is preliminary data.</text>
</comment>
<feature type="transmembrane region" description="Helical" evidence="2">
    <location>
        <begin position="274"/>
        <end position="298"/>
    </location>
</feature>
<accession>A0A2U3DQA4</accession>
<feature type="compositionally biased region" description="Pro residues" evidence="1">
    <location>
        <begin position="201"/>
        <end position="213"/>
    </location>
</feature>
<feature type="compositionally biased region" description="Polar residues" evidence="1">
    <location>
        <begin position="484"/>
        <end position="505"/>
    </location>
</feature>
<feature type="transmembrane region" description="Helical" evidence="2">
    <location>
        <begin position="248"/>
        <end position="268"/>
    </location>
</feature>
<sequence length="734" mass="79843">MPPHRQTPVGPQRPVVIGAPFDGPNPPPAATTHRGLRKGNERWAQAPKHGCSGDIHGLPSPQHQQVKRSRNRRLELRALPCVQSTSRVARRSDNTRPPTQLAADPSLLKPPTTTTTTTHHPPPSPPFLAQRQRRPHSILDDFAVMGGAAPPFMYGAEPRNDSRFPRSSFDPKAVTRASWEPKPRKTQPTGPLVSFNRHPESVPPSPSSSPPLTPSHSAHLVLANQQSSYVPLGRRTKTCIKWLRRLQLALRVLQLCGAAGILTLMILITEVNPATAWVLRIMAGISMMHCTYAAYHLSREASGRTPASSAAYQVFAGIADLCVLSAYAYGALAAYKSAGGWATLLADQGLVRYFAPAAYYTLVGCGGLHVVTLSVSLWLGAAFRRISLMPPDMNPLEDHLTARPFHKRNKSSVNTASSVGDEKRLSTPTDARRLSDLHSVDSCRPPSVPFMHTRTGSSHSLLSRDSRSDFPARQYQIVPGGESPRNSACSTQSRVNASMPRSSRGGSYAQLPTAEPGSPQRDLTSNLDVNSGRKPKFTEAWVPTDSLISRTYHRNSNGEGGQPYTALSQRYNLDNSSDSEYEDENVQAGDLSAAGPPRKHPNPLRSHPPPSAQATLVYPATRPPQASLLELSGNERRVSGSRDIADQRLSQPSPWQRQRNSSIQPEDGFYSRPYGDLKPATPPIMIGSGRKVSTGNDFESKYAPNSHGRRIVSGRQAEEGLAAVQGPRRGFAVS</sequence>
<feature type="transmembrane region" description="Helical" evidence="2">
    <location>
        <begin position="310"/>
        <end position="335"/>
    </location>
</feature>
<feature type="region of interest" description="Disordered" evidence="1">
    <location>
        <begin position="153"/>
        <end position="216"/>
    </location>
</feature>
<feature type="region of interest" description="Disordered" evidence="1">
    <location>
        <begin position="575"/>
        <end position="616"/>
    </location>
</feature>
<feature type="transmembrane region" description="Helical" evidence="2">
    <location>
        <begin position="357"/>
        <end position="383"/>
    </location>
</feature>
<proteinExistence type="predicted"/>